<dbReference type="InterPro" id="IPR016064">
    <property type="entry name" value="NAD/diacylglycerol_kinase_sf"/>
</dbReference>
<evidence type="ECO:0000259" key="5">
    <source>
        <dbReference type="PROSITE" id="PS50146"/>
    </source>
</evidence>
<sequence length="475" mass="52337">MDEEALLGFEDSENLASVTIGTTAIVVEASRPRAALKSTAKSYPRLCFGSVPATARQPLTIPLRDVLVAAFAQNKKVFDVSYLKKSAVCRLQLAVASRDITDAQHLQEQIMAAAYGEAKPFKKLLVFINPASGRSLAIKAFNRCAHIFEAAHCTLDVVVTKNKGHASEVIKHYDLASIDGILCVSGDGTPHEVYNALNAKKSLETPVCMIPGGTGNALVRNLVKSIDDKEISLSIIKGTKHPVDLAAVTQQDTKYISFLSQSIGLIAEADIGSEDLRWLGPLRTAVGITKRVIFRKNYPCVLEYKLVSDDKQAIRESSKLLDISYTDSNSIEPTFSNLRTDHFPQDTCPDGWHRIKLDYMAFLYAGILPWMAIGAYIFPAAHPADGTVDISFADYRISFWKMVKLFLNIEAGKHYHLKDLTYLKAKAFRVTPLFDNASLVIDGEQYPLSPFTVEVLPKAGRVLADRKPHNDHTLA</sequence>
<dbReference type="SMART" id="SM00046">
    <property type="entry name" value="DAGKc"/>
    <property type="match status" value="1"/>
</dbReference>
<keyword evidence="3" id="KW-0418">Kinase</keyword>
<evidence type="ECO:0000256" key="4">
    <source>
        <dbReference type="ARBA" id="ARBA00022840"/>
    </source>
</evidence>
<proteinExistence type="predicted"/>
<dbReference type="Gene3D" id="2.60.200.40">
    <property type="match status" value="1"/>
</dbReference>
<evidence type="ECO:0000313" key="7">
    <source>
        <dbReference type="Proteomes" id="UP000095023"/>
    </source>
</evidence>
<evidence type="ECO:0000256" key="3">
    <source>
        <dbReference type="ARBA" id="ARBA00022777"/>
    </source>
</evidence>
<keyword evidence="2" id="KW-0547">Nucleotide-binding</keyword>
<reference evidence="7" key="1">
    <citation type="submission" date="2016-02" db="EMBL/GenBank/DDBJ databases">
        <title>Comparative genomics of biotechnologically important yeasts.</title>
        <authorList>
            <consortium name="DOE Joint Genome Institute"/>
            <person name="Riley R."/>
            <person name="Haridas S."/>
            <person name="Wolfe K.H."/>
            <person name="Lopes M.R."/>
            <person name="Hittinger C.T."/>
            <person name="Goker M."/>
            <person name="Salamov A."/>
            <person name="Wisecaver J."/>
            <person name="Long T.M."/>
            <person name="Aerts A.L."/>
            <person name="Barry K."/>
            <person name="Choi C."/>
            <person name="Clum A."/>
            <person name="Coughlan A.Y."/>
            <person name="Deshpande S."/>
            <person name="Douglass A.P."/>
            <person name="Hanson S.J."/>
            <person name="Klenk H.-P."/>
            <person name="Labutti K."/>
            <person name="Lapidus A."/>
            <person name="Lindquist E."/>
            <person name="Lipzen A."/>
            <person name="Meier-Kolthoff J.P."/>
            <person name="Ohm R.A."/>
            <person name="Otillar R.P."/>
            <person name="Pangilinan J."/>
            <person name="Peng Y."/>
            <person name="Rokas A."/>
            <person name="Rosa C.A."/>
            <person name="Scheuner C."/>
            <person name="Sibirny A.A."/>
            <person name="Slot J.C."/>
            <person name="Stielow J.B."/>
            <person name="Sun H."/>
            <person name="Kurtzman C.P."/>
            <person name="Blackwell M."/>
            <person name="Jeffries T.W."/>
            <person name="Grigoriev I.V."/>
        </authorList>
    </citation>
    <scope>NUCLEOTIDE SEQUENCE [LARGE SCALE GENOMIC DNA]</scope>
    <source>
        <strain evidence="7">NRRL Y-17796</strain>
    </source>
</reference>
<dbReference type="GO" id="GO:0005524">
    <property type="term" value="F:ATP binding"/>
    <property type="evidence" value="ECO:0007669"/>
    <property type="project" value="UniProtKB-KW"/>
</dbReference>
<dbReference type="GO" id="GO:0005737">
    <property type="term" value="C:cytoplasm"/>
    <property type="evidence" value="ECO:0007669"/>
    <property type="project" value="TreeGrafter"/>
</dbReference>
<dbReference type="GO" id="GO:0046512">
    <property type="term" value="P:sphingosine biosynthetic process"/>
    <property type="evidence" value="ECO:0007669"/>
    <property type="project" value="TreeGrafter"/>
</dbReference>
<feature type="domain" description="DAGKc" evidence="5">
    <location>
        <begin position="119"/>
        <end position="252"/>
    </location>
</feature>
<dbReference type="Proteomes" id="UP000095023">
    <property type="component" value="Unassembled WGS sequence"/>
</dbReference>
<dbReference type="SUPFAM" id="SSF111331">
    <property type="entry name" value="NAD kinase/diacylglycerol kinase-like"/>
    <property type="match status" value="1"/>
</dbReference>
<dbReference type="InterPro" id="IPR045540">
    <property type="entry name" value="YegS/DAGK_C"/>
</dbReference>
<evidence type="ECO:0000256" key="1">
    <source>
        <dbReference type="ARBA" id="ARBA00022679"/>
    </source>
</evidence>
<evidence type="ECO:0000313" key="6">
    <source>
        <dbReference type="EMBL" id="ODV92276.1"/>
    </source>
</evidence>
<dbReference type="OrthoDB" id="3853857at2759"/>
<dbReference type="GO" id="GO:0001727">
    <property type="term" value="F:lipid kinase activity"/>
    <property type="evidence" value="ECO:0007669"/>
    <property type="project" value="TreeGrafter"/>
</dbReference>
<dbReference type="Pfam" id="PF00781">
    <property type="entry name" value="DAGK_cat"/>
    <property type="match status" value="1"/>
</dbReference>
<dbReference type="Pfam" id="PF19279">
    <property type="entry name" value="YegS_C"/>
    <property type="match status" value="1"/>
</dbReference>
<dbReference type="PANTHER" id="PTHR12358">
    <property type="entry name" value="SPHINGOSINE KINASE"/>
    <property type="match status" value="1"/>
</dbReference>
<organism evidence="6 7">
    <name type="scientific">Tortispora caseinolytica NRRL Y-17796</name>
    <dbReference type="NCBI Taxonomy" id="767744"/>
    <lineage>
        <taxon>Eukaryota</taxon>
        <taxon>Fungi</taxon>
        <taxon>Dikarya</taxon>
        <taxon>Ascomycota</taxon>
        <taxon>Saccharomycotina</taxon>
        <taxon>Trigonopsidomycetes</taxon>
        <taxon>Trigonopsidales</taxon>
        <taxon>Trigonopsidaceae</taxon>
        <taxon>Tortispora</taxon>
    </lineage>
</organism>
<keyword evidence="7" id="KW-1185">Reference proteome</keyword>
<keyword evidence="1" id="KW-0808">Transferase</keyword>
<name>A0A1E4TKJ4_9ASCO</name>
<dbReference type="AlphaFoldDB" id="A0A1E4TKJ4"/>
<dbReference type="InterPro" id="IPR001206">
    <property type="entry name" value="Diacylglycerol_kinase_cat_dom"/>
</dbReference>
<dbReference type="GO" id="GO:0016020">
    <property type="term" value="C:membrane"/>
    <property type="evidence" value="ECO:0007669"/>
    <property type="project" value="TreeGrafter"/>
</dbReference>
<keyword evidence="4" id="KW-0067">ATP-binding</keyword>
<dbReference type="Gene3D" id="3.40.50.10330">
    <property type="entry name" value="Probable inorganic polyphosphate/atp-NAD kinase, domain 1"/>
    <property type="match status" value="1"/>
</dbReference>
<dbReference type="PROSITE" id="PS50146">
    <property type="entry name" value="DAGK"/>
    <property type="match status" value="1"/>
</dbReference>
<accession>A0A1E4TKJ4</accession>
<dbReference type="PANTHER" id="PTHR12358:SF31">
    <property type="entry name" value="ACYLGLYCEROL KINASE, MITOCHONDRIAL"/>
    <property type="match status" value="1"/>
</dbReference>
<evidence type="ECO:0000256" key="2">
    <source>
        <dbReference type="ARBA" id="ARBA00022741"/>
    </source>
</evidence>
<dbReference type="InterPro" id="IPR050187">
    <property type="entry name" value="Lipid_Phosphate_FormReg"/>
</dbReference>
<dbReference type="InterPro" id="IPR017438">
    <property type="entry name" value="ATP-NAD_kinase_N"/>
</dbReference>
<gene>
    <name evidence="6" type="ORF">CANCADRAFT_84475</name>
</gene>
<protein>
    <recommendedName>
        <fullName evidence="5">DAGKc domain-containing protein</fullName>
    </recommendedName>
</protein>
<dbReference type="EMBL" id="KV453841">
    <property type="protein sequence ID" value="ODV92276.1"/>
    <property type="molecule type" value="Genomic_DNA"/>
</dbReference>